<reference evidence="1 2" key="1">
    <citation type="journal article" date="2021" name="Front. Genet.">
        <title>Chromosome-Level Genome Assembly Reveals Significant Gene Expansion in the Toll and IMD Signaling Pathways of Dendrolimus kikuchii.</title>
        <authorList>
            <person name="Zhou J."/>
            <person name="Wu P."/>
            <person name="Xiong Z."/>
            <person name="Liu N."/>
            <person name="Zhao N."/>
            <person name="Ji M."/>
            <person name="Qiu Y."/>
            <person name="Yang B."/>
        </authorList>
    </citation>
    <scope>NUCLEOTIDE SEQUENCE [LARGE SCALE GENOMIC DNA]</scope>
    <source>
        <strain evidence="1">Ann1</strain>
    </source>
</reference>
<keyword evidence="2" id="KW-1185">Reference proteome</keyword>
<evidence type="ECO:0000313" key="1">
    <source>
        <dbReference type="EMBL" id="KAJ0172319.1"/>
    </source>
</evidence>
<accession>A0ACC1CL48</accession>
<name>A0ACC1CL48_9NEOP</name>
<organism evidence="1 2">
    <name type="scientific">Dendrolimus kikuchii</name>
    <dbReference type="NCBI Taxonomy" id="765133"/>
    <lineage>
        <taxon>Eukaryota</taxon>
        <taxon>Metazoa</taxon>
        <taxon>Ecdysozoa</taxon>
        <taxon>Arthropoda</taxon>
        <taxon>Hexapoda</taxon>
        <taxon>Insecta</taxon>
        <taxon>Pterygota</taxon>
        <taxon>Neoptera</taxon>
        <taxon>Endopterygota</taxon>
        <taxon>Lepidoptera</taxon>
        <taxon>Glossata</taxon>
        <taxon>Ditrysia</taxon>
        <taxon>Bombycoidea</taxon>
        <taxon>Lasiocampidae</taxon>
        <taxon>Dendrolimus</taxon>
    </lineage>
</organism>
<proteinExistence type="predicted"/>
<gene>
    <name evidence="1" type="ORF">K1T71_012292</name>
</gene>
<evidence type="ECO:0000313" key="2">
    <source>
        <dbReference type="Proteomes" id="UP000824533"/>
    </source>
</evidence>
<protein>
    <submittedName>
        <fullName evidence="1">Uncharacterized protein</fullName>
    </submittedName>
</protein>
<sequence length="360" mass="39618">MALLVVQGNLNHCAAAQDLLVQSLAQWGIQLAVVAEPYYVPPRSDWAGDLDGSVAIIVRTAAACPPLADVVRGRGYVAATIGEIVVLGGYFSPNRRLADFEGWIEEVGTVVARSRPRPVLVLGDLNAKSVAWGSPSTCARGEALEEWVIEKGLVVLNRGSVHTCVRQQGGSIADVSFASPELARRVRDWRVVTGVETLSDHRYIRFSVSARNPDPPSREPPVGDCPRWALKKLDREVFKEALIVATWASGPDANPPDVNVEQEADNLRSLVTGVCDAAMPRRVTVITEDKHVKCQRVLLNFCLAYRQLVNFNYLILILNFVVFLGCFSVVSSWSYESDYNKISHNTYVSTFHDMGAWKVV</sequence>
<dbReference type="EMBL" id="CM034408">
    <property type="protein sequence ID" value="KAJ0172319.1"/>
    <property type="molecule type" value="Genomic_DNA"/>
</dbReference>
<comment type="caution">
    <text evidence="1">The sequence shown here is derived from an EMBL/GenBank/DDBJ whole genome shotgun (WGS) entry which is preliminary data.</text>
</comment>
<dbReference type="Proteomes" id="UP000824533">
    <property type="component" value="Linkage Group LG22"/>
</dbReference>